<sequence>MNYPHYDVVIVGAGVAGSALAHALATIPRSRPLQIALVERSFSEPDRIVGELLQPGGLQALRALGMAAAVEGIDAVTVGGYVLVDQDGESVTIPYPEGKEGRSFHHGRFVMGLRRIARTHLNVHAIEATAVDFIEEGDGDSARVRGIRAAYKAPSAPVYSSNFIKKDPDAPTPTLTPAETPVEHSNIYGSLVIVADGCFSNFRSIVMGKAGCRPTTKSYFVGTVLQDVELPVPKHGTVILPQGNGPVLLYQVAERDTRMLIDIQHPMPADLRTYILTEIVPKMPLSLQPAITAAFSGTSRIRRMPNSFLPSVQQGSSLSKSGVILLGDSWNMRHPLTGGGMTVALNDVVYLRAVFEALVMAEKNLDDWDEVRGRMRDWHWGRKPLSSTINILSGTLYGLFEKDDDDYRALRKGCFKYFQRGGKCIEDPVSLLSGLAPSPLLLSTHFFAVIFYAIWVIFTHPRLQLQHTVHGGMDAKAVMHRPGVNEYPALTLKGARMFSEAVKVFLPVLWSEIRWWAPNSEL</sequence>
<dbReference type="Pfam" id="PF08491">
    <property type="entry name" value="SE"/>
    <property type="match status" value="1"/>
</dbReference>
<evidence type="ECO:0000256" key="7">
    <source>
        <dbReference type="ARBA" id="ARBA00022848"/>
    </source>
</evidence>
<dbReference type="OrthoDB" id="1678617at2759"/>
<evidence type="ECO:0000313" key="12">
    <source>
        <dbReference type="EMBL" id="KAF5315347.1"/>
    </source>
</evidence>
<dbReference type="PANTHER" id="PTHR10835">
    <property type="entry name" value="SQUALENE MONOOXYGENASE"/>
    <property type="match status" value="1"/>
</dbReference>
<dbReference type="Gene3D" id="3.50.50.60">
    <property type="entry name" value="FAD/NAD(P)-binding domain"/>
    <property type="match status" value="1"/>
</dbReference>
<comment type="caution">
    <text evidence="12">The sequence shown here is derived from an EMBL/GenBank/DDBJ whole genome shotgun (WGS) entry which is preliminary data.</text>
</comment>
<protein>
    <recommendedName>
        <fullName evidence="4 10">Squalene monooxygenase</fullName>
        <ecNumber evidence="4 10">1.14.14.17</ecNumber>
    </recommendedName>
</protein>
<comment type="subcellular location">
    <subcellularLocation>
        <location evidence="10">Endoplasmic reticulum membrane</location>
        <topology evidence="10">Multi-pass membrane protein</topology>
    </subcellularLocation>
    <subcellularLocation>
        <location evidence="2">Microsome membrane</location>
        <topology evidence="2">Multi-pass membrane protein</topology>
    </subcellularLocation>
</comment>
<accession>A0A8H5B2D0</accession>
<evidence type="ECO:0000259" key="11">
    <source>
        <dbReference type="Pfam" id="PF08491"/>
    </source>
</evidence>
<comment type="cofactor">
    <cofactor evidence="1 10">
        <name>FAD</name>
        <dbReference type="ChEBI" id="CHEBI:57692"/>
    </cofactor>
</comment>
<comment type="catalytic activity">
    <reaction evidence="10">
        <text>squalene + reduced [NADPH--hemoprotein reductase] + O2 = (S)-2,3-epoxysqualene + oxidized [NADPH--hemoprotein reductase] + H2O + H(+)</text>
        <dbReference type="Rhea" id="RHEA:25282"/>
        <dbReference type="Rhea" id="RHEA-COMP:11964"/>
        <dbReference type="Rhea" id="RHEA-COMP:11965"/>
        <dbReference type="ChEBI" id="CHEBI:15377"/>
        <dbReference type="ChEBI" id="CHEBI:15378"/>
        <dbReference type="ChEBI" id="CHEBI:15379"/>
        <dbReference type="ChEBI" id="CHEBI:15440"/>
        <dbReference type="ChEBI" id="CHEBI:15441"/>
        <dbReference type="ChEBI" id="CHEBI:57618"/>
        <dbReference type="ChEBI" id="CHEBI:58210"/>
        <dbReference type="EC" id="1.14.14.17"/>
    </reaction>
</comment>
<dbReference type="PRINTS" id="PR00420">
    <property type="entry name" value="RNGMNOXGNASE"/>
</dbReference>
<feature type="transmembrane region" description="Helical" evidence="10">
    <location>
        <begin position="440"/>
        <end position="458"/>
    </location>
</feature>
<dbReference type="EC" id="1.14.14.17" evidence="4 10"/>
<comment type="similarity">
    <text evidence="3 10">Belongs to the squalene monooxygenase family.</text>
</comment>
<evidence type="ECO:0000256" key="4">
    <source>
        <dbReference type="ARBA" id="ARBA00012312"/>
    </source>
</evidence>
<reference evidence="12 13" key="1">
    <citation type="journal article" date="2020" name="ISME J.">
        <title>Uncovering the hidden diversity of litter-decomposition mechanisms in mushroom-forming fungi.</title>
        <authorList>
            <person name="Floudas D."/>
            <person name="Bentzer J."/>
            <person name="Ahren D."/>
            <person name="Johansson T."/>
            <person name="Persson P."/>
            <person name="Tunlid A."/>
        </authorList>
    </citation>
    <scope>NUCLEOTIDE SEQUENCE [LARGE SCALE GENOMIC DNA]</scope>
    <source>
        <strain evidence="12 13">CBS 101986</strain>
    </source>
</reference>
<evidence type="ECO:0000256" key="5">
    <source>
        <dbReference type="ARBA" id="ARBA00022630"/>
    </source>
</evidence>
<dbReference type="InterPro" id="IPR013698">
    <property type="entry name" value="Squalene_epoxidase"/>
</dbReference>
<dbReference type="GO" id="GO:0006696">
    <property type="term" value="P:ergosterol biosynthetic process"/>
    <property type="evidence" value="ECO:0007669"/>
    <property type="project" value="TreeGrafter"/>
</dbReference>
<keyword evidence="10" id="KW-0256">Endoplasmic reticulum</keyword>
<dbReference type="PANTHER" id="PTHR10835:SF0">
    <property type="entry name" value="SQUALENE MONOOXYGENASE"/>
    <property type="match status" value="1"/>
</dbReference>
<keyword evidence="7" id="KW-0492">Microsome</keyword>
<comment type="function">
    <text evidence="10">Catalyzes the stereospecific oxidation of squalene to (S)-2,3-epoxysqualene, and is considered to be a rate-limiting enzyme in steroid biosynthesis.</text>
</comment>
<proteinExistence type="inferred from homology"/>
<evidence type="ECO:0000256" key="1">
    <source>
        <dbReference type="ARBA" id="ARBA00001974"/>
    </source>
</evidence>
<evidence type="ECO:0000313" key="13">
    <source>
        <dbReference type="Proteomes" id="UP000567179"/>
    </source>
</evidence>
<dbReference type="UniPathway" id="UPA00767">
    <property type="reaction ID" value="UER00752"/>
</dbReference>
<keyword evidence="5 10" id="KW-0285">Flavoprotein</keyword>
<evidence type="ECO:0000256" key="10">
    <source>
        <dbReference type="RuleBase" id="RU367121"/>
    </source>
</evidence>
<dbReference type="GO" id="GO:0004506">
    <property type="term" value="F:squalene monooxygenase activity"/>
    <property type="evidence" value="ECO:0007669"/>
    <property type="project" value="UniProtKB-UniRule"/>
</dbReference>
<keyword evidence="10" id="KW-1133">Transmembrane helix</keyword>
<keyword evidence="13" id="KW-1185">Reference proteome</keyword>
<dbReference type="InterPro" id="IPR036188">
    <property type="entry name" value="FAD/NAD-bd_sf"/>
</dbReference>
<dbReference type="Proteomes" id="UP000567179">
    <property type="component" value="Unassembled WGS sequence"/>
</dbReference>
<keyword evidence="6 10" id="KW-0274">FAD</keyword>
<keyword evidence="10" id="KW-0812">Transmembrane</keyword>
<evidence type="ECO:0000256" key="8">
    <source>
        <dbReference type="ARBA" id="ARBA00023002"/>
    </source>
</evidence>
<evidence type="ECO:0000256" key="9">
    <source>
        <dbReference type="ARBA" id="ARBA00023136"/>
    </source>
</evidence>
<dbReference type="GO" id="GO:0050660">
    <property type="term" value="F:flavin adenine dinucleotide binding"/>
    <property type="evidence" value="ECO:0007669"/>
    <property type="project" value="UniProtKB-UniRule"/>
</dbReference>
<organism evidence="12 13">
    <name type="scientific">Psilocybe cf. subviscida</name>
    <dbReference type="NCBI Taxonomy" id="2480587"/>
    <lineage>
        <taxon>Eukaryota</taxon>
        <taxon>Fungi</taxon>
        <taxon>Dikarya</taxon>
        <taxon>Basidiomycota</taxon>
        <taxon>Agaricomycotina</taxon>
        <taxon>Agaricomycetes</taxon>
        <taxon>Agaricomycetidae</taxon>
        <taxon>Agaricales</taxon>
        <taxon>Agaricineae</taxon>
        <taxon>Strophariaceae</taxon>
        <taxon>Psilocybe</taxon>
    </lineage>
</organism>
<evidence type="ECO:0000256" key="3">
    <source>
        <dbReference type="ARBA" id="ARBA00008802"/>
    </source>
</evidence>
<dbReference type="SUPFAM" id="SSF51905">
    <property type="entry name" value="FAD/NAD(P)-binding domain"/>
    <property type="match status" value="1"/>
</dbReference>
<dbReference type="AlphaFoldDB" id="A0A8H5B2D0"/>
<comment type="caution">
    <text evidence="10">Lacks conserved residue(s) required for the propagation of feature annotation.</text>
</comment>
<name>A0A8H5B2D0_9AGAR</name>
<dbReference type="EMBL" id="JAACJJ010000043">
    <property type="protein sequence ID" value="KAF5315347.1"/>
    <property type="molecule type" value="Genomic_DNA"/>
</dbReference>
<evidence type="ECO:0000256" key="6">
    <source>
        <dbReference type="ARBA" id="ARBA00022827"/>
    </source>
</evidence>
<feature type="domain" description="Squalene epoxidase" evidence="11">
    <location>
        <begin position="190"/>
        <end position="460"/>
    </location>
</feature>
<dbReference type="GO" id="GO:0005789">
    <property type="term" value="C:endoplasmic reticulum membrane"/>
    <property type="evidence" value="ECO:0007669"/>
    <property type="project" value="UniProtKB-SubCell"/>
</dbReference>
<dbReference type="InterPro" id="IPR040125">
    <property type="entry name" value="Squalene_monox"/>
</dbReference>
<keyword evidence="9 10" id="KW-0472">Membrane</keyword>
<keyword evidence="8 10" id="KW-0560">Oxidoreductase</keyword>
<evidence type="ECO:0000256" key="2">
    <source>
        <dbReference type="ARBA" id="ARBA00004154"/>
    </source>
</evidence>
<gene>
    <name evidence="12" type="ORF">D9619_007489</name>
</gene>